<dbReference type="InterPro" id="IPR011250">
    <property type="entry name" value="OMP/PagP_B-barrel"/>
</dbReference>
<dbReference type="Proteomes" id="UP000285023">
    <property type="component" value="Unassembled WGS sequence"/>
</dbReference>
<evidence type="ECO:0000256" key="2">
    <source>
        <dbReference type="SAM" id="SignalP"/>
    </source>
</evidence>
<evidence type="ECO:0000313" key="4">
    <source>
        <dbReference type="EMBL" id="RIX32635.1"/>
    </source>
</evidence>
<sequence>MKKILTATAASAAILAATPAFAQAAPVGAPAGARVEALVGYDSVKALGEEDGGVLYGIGAGYDVPLSSAVSIGADVEATDSTQKVGDSDVASVKAGRDLYAGGRVNFAISPTANVYAKGGYTNARFKASDGVDSYAENFEGYRLGAGAQFALAGKSYVGGEYRFSDYEDGLKRHQVAMTVGTRF</sequence>
<dbReference type="Pfam" id="PF13505">
    <property type="entry name" value="OMP_b-brl"/>
    <property type="match status" value="1"/>
</dbReference>
<dbReference type="InterPro" id="IPR027385">
    <property type="entry name" value="Beta-barrel_OMP"/>
</dbReference>
<proteinExistence type="predicted"/>
<organism evidence="4 5">
    <name type="scientific">Sphingomonas edaphi</name>
    <dbReference type="NCBI Taxonomy" id="2315689"/>
    <lineage>
        <taxon>Bacteria</taxon>
        <taxon>Pseudomonadati</taxon>
        <taxon>Pseudomonadota</taxon>
        <taxon>Alphaproteobacteria</taxon>
        <taxon>Sphingomonadales</taxon>
        <taxon>Sphingomonadaceae</taxon>
        <taxon>Sphingomonas</taxon>
    </lineage>
</organism>
<protein>
    <submittedName>
        <fullName evidence="4">Porin family protein</fullName>
    </submittedName>
</protein>
<feature type="domain" description="Outer membrane protein beta-barrel" evidence="3">
    <location>
        <begin position="13"/>
        <end position="184"/>
    </location>
</feature>
<feature type="chain" id="PRO_5019155530" evidence="2">
    <location>
        <begin position="23"/>
        <end position="184"/>
    </location>
</feature>
<evidence type="ECO:0000313" key="5">
    <source>
        <dbReference type="Proteomes" id="UP000285023"/>
    </source>
</evidence>
<dbReference type="OrthoDB" id="8222426at2"/>
<dbReference type="SUPFAM" id="SSF56925">
    <property type="entry name" value="OMPA-like"/>
    <property type="match status" value="1"/>
</dbReference>
<evidence type="ECO:0000259" key="3">
    <source>
        <dbReference type="Pfam" id="PF13505"/>
    </source>
</evidence>
<dbReference type="EMBL" id="QXTF01000001">
    <property type="protein sequence ID" value="RIX32635.1"/>
    <property type="molecule type" value="Genomic_DNA"/>
</dbReference>
<dbReference type="RefSeq" id="WP_119532775.1">
    <property type="nucleotide sequence ID" value="NZ_QXTF01000001.1"/>
</dbReference>
<dbReference type="AlphaFoldDB" id="A0A418Q3Z0"/>
<keyword evidence="1 2" id="KW-0732">Signal</keyword>
<evidence type="ECO:0000256" key="1">
    <source>
        <dbReference type="ARBA" id="ARBA00022729"/>
    </source>
</evidence>
<reference evidence="4 5" key="1">
    <citation type="submission" date="2018-09" db="EMBL/GenBank/DDBJ databases">
        <title>Sphingomonas sp. DAC4.</title>
        <authorList>
            <person name="Seo T."/>
        </authorList>
    </citation>
    <scope>NUCLEOTIDE SEQUENCE [LARGE SCALE GENOMIC DNA]</scope>
    <source>
        <strain evidence="4 5">DAC4</strain>
    </source>
</reference>
<gene>
    <name evidence="4" type="ORF">D3M59_00335</name>
</gene>
<comment type="caution">
    <text evidence="4">The sequence shown here is derived from an EMBL/GenBank/DDBJ whole genome shotgun (WGS) entry which is preliminary data.</text>
</comment>
<dbReference type="Gene3D" id="2.40.160.20">
    <property type="match status" value="1"/>
</dbReference>
<accession>A0A418Q3Z0</accession>
<name>A0A418Q3Z0_9SPHN</name>
<keyword evidence="5" id="KW-1185">Reference proteome</keyword>
<feature type="signal peptide" evidence="2">
    <location>
        <begin position="1"/>
        <end position="22"/>
    </location>
</feature>